<dbReference type="InterPro" id="IPR011009">
    <property type="entry name" value="Kinase-like_dom_sf"/>
</dbReference>
<gene>
    <name evidence="3" type="ORF">L1F29_14865</name>
</gene>
<evidence type="ECO:0000313" key="4">
    <source>
        <dbReference type="Proteomes" id="UP001057877"/>
    </source>
</evidence>
<feature type="domain" description="Aminoglycoside phosphotransferase" evidence="2">
    <location>
        <begin position="39"/>
        <end position="242"/>
    </location>
</feature>
<dbReference type="InterPro" id="IPR050249">
    <property type="entry name" value="Pseudomonas-type_ThrB"/>
</dbReference>
<dbReference type="Pfam" id="PF01636">
    <property type="entry name" value="APH"/>
    <property type="match status" value="1"/>
</dbReference>
<comment type="similarity">
    <text evidence="1">Belongs to the pseudomonas-type ThrB family.</text>
</comment>
<sequence length="327" mass="38341">MLKLKYLFNNTDLAEMLLGNWEYDPESLDLFQYYRISSNAVYPFQCQGKTELLRFTPAAEKVREHILAELDFTAYLRANRYGALEPVLSKKGTELVEAETPWGAYYATVFKRVTGVQMNDTDFSDSIVFSHGQALGKLHSLSSRYEPGKYKRWSYSDVLKWIQDTMIAFPHQEGAIREARLLQDYFATVPVTTLNYGLIHYDFEYDNVFYDEESRSCNVIDFDDAMYHWYGMDIVQALDSLQDCIPVEQYELKKQCFMDGYRTEYEIADDMRAIMPACKRFAALYGYARLIRSSAEQWEHEPEWMLRLRERWVTGLKEDALVFGTKL</sequence>
<proteinExistence type="inferred from homology"/>
<name>A0ABY5SGZ1_9BACL</name>
<protein>
    <submittedName>
        <fullName evidence="3">Phosphotransferase</fullName>
    </submittedName>
</protein>
<evidence type="ECO:0000313" key="3">
    <source>
        <dbReference type="EMBL" id="UVI33034.1"/>
    </source>
</evidence>
<reference evidence="3" key="1">
    <citation type="submission" date="2022-01" db="EMBL/GenBank/DDBJ databases">
        <title>Paenibacillus spongiae sp. nov., isolated from marine sponge.</title>
        <authorList>
            <person name="Li Z."/>
            <person name="Zhang M."/>
        </authorList>
    </citation>
    <scope>NUCLEOTIDE SEQUENCE</scope>
    <source>
        <strain evidence="3">PHS-Z3</strain>
    </source>
</reference>
<dbReference type="EMBL" id="CP091430">
    <property type="protein sequence ID" value="UVI33034.1"/>
    <property type="molecule type" value="Genomic_DNA"/>
</dbReference>
<evidence type="ECO:0000259" key="2">
    <source>
        <dbReference type="Pfam" id="PF01636"/>
    </source>
</evidence>
<dbReference type="PANTHER" id="PTHR21064:SF6">
    <property type="entry name" value="AMINOGLYCOSIDE PHOSPHOTRANSFERASE DOMAIN-CONTAINING PROTEIN"/>
    <property type="match status" value="1"/>
</dbReference>
<organism evidence="3 4">
    <name type="scientific">Paenibacillus spongiae</name>
    <dbReference type="NCBI Taxonomy" id="2909671"/>
    <lineage>
        <taxon>Bacteria</taxon>
        <taxon>Bacillati</taxon>
        <taxon>Bacillota</taxon>
        <taxon>Bacilli</taxon>
        <taxon>Bacillales</taxon>
        <taxon>Paenibacillaceae</taxon>
        <taxon>Paenibacillus</taxon>
    </lineage>
</organism>
<dbReference type="PANTHER" id="PTHR21064">
    <property type="entry name" value="AMINOGLYCOSIDE PHOSPHOTRANSFERASE DOMAIN-CONTAINING PROTEIN-RELATED"/>
    <property type="match status" value="1"/>
</dbReference>
<evidence type="ECO:0000256" key="1">
    <source>
        <dbReference type="ARBA" id="ARBA00038240"/>
    </source>
</evidence>
<dbReference type="RefSeq" id="WP_258389087.1">
    <property type="nucleotide sequence ID" value="NZ_CP091430.1"/>
</dbReference>
<dbReference type="InterPro" id="IPR002575">
    <property type="entry name" value="Aminoglycoside_PTrfase"/>
</dbReference>
<accession>A0ABY5SGZ1</accession>
<dbReference type="Proteomes" id="UP001057877">
    <property type="component" value="Chromosome"/>
</dbReference>
<keyword evidence="4" id="KW-1185">Reference proteome</keyword>
<dbReference type="SUPFAM" id="SSF56112">
    <property type="entry name" value="Protein kinase-like (PK-like)"/>
    <property type="match status" value="1"/>
</dbReference>
<dbReference type="Gene3D" id="3.90.1200.10">
    <property type="match status" value="1"/>
</dbReference>